<dbReference type="GO" id="GO:0003677">
    <property type="term" value="F:DNA binding"/>
    <property type="evidence" value="ECO:0007669"/>
    <property type="project" value="UniProtKB-KW"/>
</dbReference>
<evidence type="ECO:0000256" key="3">
    <source>
        <dbReference type="ARBA" id="ARBA00023125"/>
    </source>
</evidence>
<protein>
    <submittedName>
        <fullName evidence="6">Tyrosine recombinase XerD</fullName>
    </submittedName>
</protein>
<gene>
    <name evidence="6" type="primary">xerD_2</name>
    <name evidence="6" type="ORF">PS723_04926</name>
</gene>
<evidence type="ECO:0000256" key="1">
    <source>
        <dbReference type="ARBA" id="ARBA00008857"/>
    </source>
</evidence>
<dbReference type="Gene3D" id="3.30.160.390">
    <property type="entry name" value="Integrase, DNA-binding domain"/>
    <property type="match status" value="1"/>
</dbReference>
<dbReference type="GO" id="GO:0006310">
    <property type="term" value="P:DNA recombination"/>
    <property type="evidence" value="ECO:0007669"/>
    <property type="project" value="UniProtKB-KW"/>
</dbReference>
<evidence type="ECO:0000256" key="2">
    <source>
        <dbReference type="ARBA" id="ARBA00022908"/>
    </source>
</evidence>
<organism evidence="6 7">
    <name type="scientific">Pseudomonas fluorescens</name>
    <dbReference type="NCBI Taxonomy" id="294"/>
    <lineage>
        <taxon>Bacteria</taxon>
        <taxon>Pseudomonadati</taxon>
        <taxon>Pseudomonadota</taxon>
        <taxon>Gammaproteobacteria</taxon>
        <taxon>Pseudomonadales</taxon>
        <taxon>Pseudomonadaceae</taxon>
        <taxon>Pseudomonas</taxon>
    </lineage>
</organism>
<accession>A0A5E7ETP6</accession>
<evidence type="ECO:0000256" key="4">
    <source>
        <dbReference type="ARBA" id="ARBA00023172"/>
    </source>
</evidence>
<dbReference type="RefSeq" id="WP_150806218.1">
    <property type="nucleotide sequence ID" value="NZ_CABVHY010000029.1"/>
</dbReference>
<keyword evidence="2" id="KW-0229">DNA integration</keyword>
<dbReference type="Pfam" id="PF13356">
    <property type="entry name" value="Arm-DNA-bind_3"/>
    <property type="match status" value="1"/>
</dbReference>
<dbReference type="Pfam" id="PF00589">
    <property type="entry name" value="Phage_integrase"/>
    <property type="match status" value="1"/>
</dbReference>
<dbReference type="OrthoDB" id="9057547at2"/>
<comment type="similarity">
    <text evidence="1">Belongs to the 'phage' integrase family.</text>
</comment>
<dbReference type="InterPro" id="IPR050808">
    <property type="entry name" value="Phage_Integrase"/>
</dbReference>
<dbReference type="CDD" id="cd00796">
    <property type="entry name" value="INT_Rci_Hp1_C"/>
    <property type="match status" value="1"/>
</dbReference>
<dbReference type="PANTHER" id="PTHR30629:SF2">
    <property type="entry name" value="PROPHAGE INTEGRASE INTS-RELATED"/>
    <property type="match status" value="1"/>
</dbReference>
<dbReference type="AlphaFoldDB" id="A0A5E7ETP6"/>
<reference evidence="6 7" key="1">
    <citation type="submission" date="2019-09" db="EMBL/GenBank/DDBJ databases">
        <authorList>
            <person name="Chandra G."/>
            <person name="Truman W A."/>
        </authorList>
    </citation>
    <scope>NUCLEOTIDE SEQUENCE [LARGE SCALE GENOMIC DNA]</scope>
    <source>
        <strain evidence="6">PS723</strain>
    </source>
</reference>
<dbReference type="InterPro" id="IPR002104">
    <property type="entry name" value="Integrase_catalytic"/>
</dbReference>
<dbReference type="GO" id="GO:0015074">
    <property type="term" value="P:DNA integration"/>
    <property type="evidence" value="ECO:0007669"/>
    <property type="project" value="UniProtKB-KW"/>
</dbReference>
<dbReference type="InterPro" id="IPR025166">
    <property type="entry name" value="Integrase_DNA_bind_dom"/>
</dbReference>
<keyword evidence="3" id="KW-0238">DNA-binding</keyword>
<feature type="domain" description="Tyr recombinase" evidence="5">
    <location>
        <begin position="204"/>
        <end position="384"/>
    </location>
</feature>
<dbReference type="Proteomes" id="UP000379480">
    <property type="component" value="Unassembled WGS sequence"/>
</dbReference>
<dbReference type="InterPro" id="IPR038488">
    <property type="entry name" value="Integrase_DNA-bd_sf"/>
</dbReference>
<sequence length="400" mass="45350">MSIIALSAKKLKSLSCPPGKAKENVWDSGCKGLMLELRESGGKTWYLRYVTPRGKQRQFRLGDASVISLEQARKRSDELRGQIALGNDPLDAKKVLKQVPTFAVFVQERYMPFIKGYKRSWHIDESLLRNHLLPVFGKLYLDEITKDDVTALHLKRRATGGAPASANRLLILMRYIFNLAVRWETPGVLKNPTIGIPLFEENNKRERYLSPEEASRLYGAIQASDSKMLKFIIPMLIFTGARKREVLDARWSDFDTVKRVWRIAISKSGKVRHVPLSSSVLELLAEVKKGQEGSDKQPADNEWVFANPDSGKPYVQIYYAWDTARKRAGLLDFRIHDLRHTFASFLINAGRSLYEVQKILGHTQIKTTQRYSHLSQDTLLAAANTAVEALGQSFAMTSQN</sequence>
<dbReference type="InterPro" id="IPR011010">
    <property type="entry name" value="DNA_brk_join_enz"/>
</dbReference>
<dbReference type="Gene3D" id="1.10.443.10">
    <property type="entry name" value="Intergrase catalytic core"/>
    <property type="match status" value="1"/>
</dbReference>
<dbReference type="Gene3D" id="1.10.150.130">
    <property type="match status" value="1"/>
</dbReference>
<dbReference type="EMBL" id="CABVHY010000029">
    <property type="protein sequence ID" value="VVO30189.1"/>
    <property type="molecule type" value="Genomic_DNA"/>
</dbReference>
<evidence type="ECO:0000313" key="6">
    <source>
        <dbReference type="EMBL" id="VVO30189.1"/>
    </source>
</evidence>
<evidence type="ECO:0000313" key="7">
    <source>
        <dbReference type="Proteomes" id="UP000379480"/>
    </source>
</evidence>
<name>A0A5E7ETP6_PSEFL</name>
<dbReference type="PROSITE" id="PS51898">
    <property type="entry name" value="TYR_RECOMBINASE"/>
    <property type="match status" value="1"/>
</dbReference>
<dbReference type="InterPro" id="IPR013762">
    <property type="entry name" value="Integrase-like_cat_sf"/>
</dbReference>
<proteinExistence type="inferred from homology"/>
<dbReference type="InterPro" id="IPR010998">
    <property type="entry name" value="Integrase_recombinase_N"/>
</dbReference>
<dbReference type="SUPFAM" id="SSF56349">
    <property type="entry name" value="DNA breaking-rejoining enzymes"/>
    <property type="match status" value="1"/>
</dbReference>
<evidence type="ECO:0000259" key="5">
    <source>
        <dbReference type="PROSITE" id="PS51898"/>
    </source>
</evidence>
<keyword evidence="4" id="KW-0233">DNA recombination</keyword>
<dbReference type="PANTHER" id="PTHR30629">
    <property type="entry name" value="PROPHAGE INTEGRASE"/>
    <property type="match status" value="1"/>
</dbReference>